<organism evidence="1">
    <name type="scientific">marine sediment metagenome</name>
    <dbReference type="NCBI Taxonomy" id="412755"/>
    <lineage>
        <taxon>unclassified sequences</taxon>
        <taxon>metagenomes</taxon>
        <taxon>ecological metagenomes</taxon>
    </lineage>
</organism>
<proteinExistence type="predicted"/>
<name>A0A0F9LI94_9ZZZZ</name>
<dbReference type="AlphaFoldDB" id="A0A0F9LI94"/>
<dbReference type="EMBL" id="LAZR01012360">
    <property type="protein sequence ID" value="KKM27230.1"/>
    <property type="molecule type" value="Genomic_DNA"/>
</dbReference>
<sequence length="132" mass="15046">MENRTQEFLDECKKAGYERVTIYIADKRVPYSVKIKRQSNGGYWGYGTGTNPFRIVCGWPEQRGEHPTLPGNGWPKMWGIVKNLELNFGGGGSGDAHDIDLSHIHMLTEGYYDLSKFPKDLQIQQKGKTHEE</sequence>
<comment type="caution">
    <text evidence="1">The sequence shown here is derived from an EMBL/GenBank/DDBJ whole genome shotgun (WGS) entry which is preliminary data.</text>
</comment>
<gene>
    <name evidence="1" type="ORF">LCGC14_1576780</name>
</gene>
<evidence type="ECO:0000313" key="1">
    <source>
        <dbReference type="EMBL" id="KKM27230.1"/>
    </source>
</evidence>
<reference evidence="1" key="1">
    <citation type="journal article" date="2015" name="Nature">
        <title>Complex archaea that bridge the gap between prokaryotes and eukaryotes.</title>
        <authorList>
            <person name="Spang A."/>
            <person name="Saw J.H."/>
            <person name="Jorgensen S.L."/>
            <person name="Zaremba-Niedzwiedzka K."/>
            <person name="Martijn J."/>
            <person name="Lind A.E."/>
            <person name="van Eijk R."/>
            <person name="Schleper C."/>
            <person name="Guy L."/>
            <person name="Ettema T.J."/>
        </authorList>
    </citation>
    <scope>NUCLEOTIDE SEQUENCE</scope>
</reference>
<protein>
    <submittedName>
        <fullName evidence="1">Uncharacterized protein</fullName>
    </submittedName>
</protein>
<accession>A0A0F9LI94</accession>